<dbReference type="OrthoDB" id="418757at2759"/>
<dbReference type="AlphaFoldDB" id="A0A9Q3GQ17"/>
<evidence type="ECO:0000313" key="2">
    <source>
        <dbReference type="EMBL" id="MBW0475793.1"/>
    </source>
</evidence>
<evidence type="ECO:0000313" key="3">
    <source>
        <dbReference type="Proteomes" id="UP000765509"/>
    </source>
</evidence>
<dbReference type="EMBL" id="AVOT02004235">
    <property type="protein sequence ID" value="MBW0475793.1"/>
    <property type="molecule type" value="Genomic_DNA"/>
</dbReference>
<dbReference type="Proteomes" id="UP000765509">
    <property type="component" value="Unassembled WGS sequence"/>
</dbReference>
<feature type="compositionally biased region" description="Basic residues" evidence="1">
    <location>
        <begin position="186"/>
        <end position="201"/>
    </location>
</feature>
<dbReference type="Pfam" id="PF14223">
    <property type="entry name" value="Retrotran_gag_2"/>
    <property type="match status" value="1"/>
</dbReference>
<proteinExistence type="predicted"/>
<gene>
    <name evidence="2" type="ORF">O181_015508</name>
</gene>
<organism evidence="2 3">
    <name type="scientific">Austropuccinia psidii MF-1</name>
    <dbReference type="NCBI Taxonomy" id="1389203"/>
    <lineage>
        <taxon>Eukaryota</taxon>
        <taxon>Fungi</taxon>
        <taxon>Dikarya</taxon>
        <taxon>Basidiomycota</taxon>
        <taxon>Pucciniomycotina</taxon>
        <taxon>Pucciniomycetes</taxon>
        <taxon>Pucciniales</taxon>
        <taxon>Sphaerophragmiaceae</taxon>
        <taxon>Austropuccinia</taxon>
    </lineage>
</organism>
<accession>A0A9Q3GQ17</accession>
<sequence length="201" mass="22986">MIDTNVEACGLITNFLDSRTFSALVTTEEITQNSYLLWKKVNERFALLMFNRKARIWSKFQNLMYDDSLKDFIANTQKWLNDISAVGISVEEDILAFSILTKLPVEFHLLIEKVTLNAETQVNSNTILNVLHEAAVKEEALSMDTTRSLVLKKDNFPSEIVHYCRNGKHNTLITTNGPEKCGQSHPKLKPEKKKNKRQTAQ</sequence>
<evidence type="ECO:0000256" key="1">
    <source>
        <dbReference type="SAM" id="MobiDB-lite"/>
    </source>
</evidence>
<feature type="region of interest" description="Disordered" evidence="1">
    <location>
        <begin position="175"/>
        <end position="201"/>
    </location>
</feature>
<comment type="caution">
    <text evidence="2">The sequence shown here is derived from an EMBL/GenBank/DDBJ whole genome shotgun (WGS) entry which is preliminary data.</text>
</comment>
<keyword evidence="3" id="KW-1185">Reference proteome</keyword>
<protein>
    <submittedName>
        <fullName evidence="2">Uncharacterized protein</fullName>
    </submittedName>
</protein>
<name>A0A9Q3GQ17_9BASI</name>
<reference evidence="2" key="1">
    <citation type="submission" date="2021-03" db="EMBL/GenBank/DDBJ databases">
        <title>Draft genome sequence of rust myrtle Austropuccinia psidii MF-1, a brazilian biotype.</title>
        <authorList>
            <person name="Quecine M.C."/>
            <person name="Pachon D.M.R."/>
            <person name="Bonatelli M.L."/>
            <person name="Correr F.H."/>
            <person name="Franceschini L.M."/>
            <person name="Leite T.F."/>
            <person name="Margarido G.R.A."/>
            <person name="Almeida C.A."/>
            <person name="Ferrarezi J.A."/>
            <person name="Labate C.A."/>
        </authorList>
    </citation>
    <scope>NUCLEOTIDE SEQUENCE</scope>
    <source>
        <strain evidence="2">MF-1</strain>
    </source>
</reference>